<keyword evidence="2" id="KW-0732">Signal</keyword>
<evidence type="ECO:0000256" key="1">
    <source>
        <dbReference type="SAM" id="MobiDB-lite"/>
    </source>
</evidence>
<evidence type="ECO:0000313" key="3">
    <source>
        <dbReference type="EMBL" id="SDR23986.1"/>
    </source>
</evidence>
<gene>
    <name evidence="3" type="ORF">SAMN04490195_4080</name>
</gene>
<dbReference type="EMBL" id="FNKJ01000003">
    <property type="protein sequence ID" value="SDR23986.1"/>
    <property type="molecule type" value="Genomic_DNA"/>
</dbReference>
<feature type="region of interest" description="Disordered" evidence="1">
    <location>
        <begin position="51"/>
        <end position="71"/>
    </location>
</feature>
<evidence type="ECO:0000313" key="4">
    <source>
        <dbReference type="Proteomes" id="UP000199570"/>
    </source>
</evidence>
<accession>A0A1H1HG12</accession>
<reference evidence="4" key="1">
    <citation type="submission" date="2016-10" db="EMBL/GenBank/DDBJ databases">
        <authorList>
            <person name="Varghese N."/>
            <person name="Submissions S."/>
        </authorList>
    </citation>
    <scope>NUCLEOTIDE SEQUENCE [LARGE SCALE GENOMIC DNA]</scope>
    <source>
        <strain evidence="4">BS3775</strain>
    </source>
</reference>
<keyword evidence="4" id="KW-1185">Reference proteome</keyword>
<protein>
    <submittedName>
        <fullName evidence="3">Iron complex outermembrane recepter protein</fullName>
    </submittedName>
</protein>
<sequence length="145" mass="16145">MPLGSSSPRSSLVMALALSSPLQADDLFLDSETLPPVLTAIRLKQLPAAMPGSPSLDAQQTARHSGSADSDHEWNSARLYYSDEALNDYRFERVDTCIAKHIRLGKANLELAGVLEQRLVYQPTSFVDNHYDERRVMYFSAELAF</sequence>
<feature type="compositionally biased region" description="Polar residues" evidence="1">
    <location>
        <begin position="56"/>
        <end position="68"/>
    </location>
</feature>
<dbReference type="Proteomes" id="UP000199570">
    <property type="component" value="Unassembled WGS sequence"/>
</dbReference>
<dbReference type="AlphaFoldDB" id="A0A1H1HG12"/>
<evidence type="ECO:0000256" key="2">
    <source>
        <dbReference type="SAM" id="SignalP"/>
    </source>
</evidence>
<feature type="signal peptide" evidence="2">
    <location>
        <begin position="1"/>
        <end position="24"/>
    </location>
</feature>
<organism evidence="3 4">
    <name type="scientific">Pseudomonas moorei</name>
    <dbReference type="NCBI Taxonomy" id="395599"/>
    <lineage>
        <taxon>Bacteria</taxon>
        <taxon>Pseudomonadati</taxon>
        <taxon>Pseudomonadota</taxon>
        <taxon>Gammaproteobacteria</taxon>
        <taxon>Pseudomonadales</taxon>
        <taxon>Pseudomonadaceae</taxon>
        <taxon>Pseudomonas</taxon>
    </lineage>
</organism>
<proteinExistence type="predicted"/>
<feature type="chain" id="PRO_5011747810" evidence="2">
    <location>
        <begin position="25"/>
        <end position="145"/>
    </location>
</feature>
<name>A0A1H1HG12_9PSED</name>